<dbReference type="EMBL" id="SHKP01000006">
    <property type="protein sequence ID" value="RZT97865.1"/>
    <property type="molecule type" value="Genomic_DNA"/>
</dbReference>
<keyword evidence="3" id="KW-1185">Reference proteome</keyword>
<name>A0A4V2FTE8_9BURK</name>
<dbReference type="InterPro" id="IPR000182">
    <property type="entry name" value="GNAT_dom"/>
</dbReference>
<comment type="caution">
    <text evidence="2">The sequence shown here is derived from an EMBL/GenBank/DDBJ whole genome shotgun (WGS) entry which is preliminary data.</text>
</comment>
<reference evidence="2 3" key="1">
    <citation type="submission" date="2019-02" db="EMBL/GenBank/DDBJ databases">
        <title>Genomic Encyclopedia of Type Strains, Phase IV (KMG-IV): sequencing the most valuable type-strain genomes for metagenomic binning, comparative biology and taxonomic classification.</title>
        <authorList>
            <person name="Goeker M."/>
        </authorList>
    </citation>
    <scope>NUCLEOTIDE SEQUENCE [LARGE SCALE GENOMIC DNA]</scope>
    <source>
        <strain evidence="2 3">DSM 19570</strain>
    </source>
</reference>
<proteinExistence type="predicted"/>
<evidence type="ECO:0000313" key="2">
    <source>
        <dbReference type="EMBL" id="RZT97865.1"/>
    </source>
</evidence>
<sequence>MSSAAPLLFGSTDTPSDEQLLVVDTGLEQHNHAVAPLADVRPLAAFATEPSGQIVGGAVGRTWGACCELLQLWVAPAYRGAGVGSRLLEAFEAHARARACTVFYLTTLSFQAPDFYRKHRYAVLAQITGYPNGIVKYLMHKTEA</sequence>
<dbReference type="SUPFAM" id="SSF55729">
    <property type="entry name" value="Acyl-CoA N-acyltransferases (Nat)"/>
    <property type="match status" value="1"/>
</dbReference>
<keyword evidence="2" id="KW-0808">Transferase</keyword>
<dbReference type="InterPro" id="IPR016181">
    <property type="entry name" value="Acyl_CoA_acyltransferase"/>
</dbReference>
<feature type="domain" description="N-acetyltransferase" evidence="1">
    <location>
        <begin position="1"/>
        <end position="144"/>
    </location>
</feature>
<dbReference type="GO" id="GO:0016747">
    <property type="term" value="F:acyltransferase activity, transferring groups other than amino-acyl groups"/>
    <property type="evidence" value="ECO:0007669"/>
    <property type="project" value="InterPro"/>
</dbReference>
<evidence type="ECO:0000259" key="1">
    <source>
        <dbReference type="PROSITE" id="PS51186"/>
    </source>
</evidence>
<dbReference type="Gene3D" id="3.40.630.30">
    <property type="match status" value="1"/>
</dbReference>
<dbReference type="PROSITE" id="PS51186">
    <property type="entry name" value="GNAT"/>
    <property type="match status" value="1"/>
</dbReference>
<dbReference type="Pfam" id="PF00583">
    <property type="entry name" value="Acetyltransf_1"/>
    <property type="match status" value="1"/>
</dbReference>
<accession>A0A4V2FTE8</accession>
<dbReference type="CDD" id="cd04301">
    <property type="entry name" value="NAT_SF"/>
    <property type="match status" value="1"/>
</dbReference>
<evidence type="ECO:0000313" key="3">
    <source>
        <dbReference type="Proteomes" id="UP000293671"/>
    </source>
</evidence>
<dbReference type="Proteomes" id="UP000293671">
    <property type="component" value="Unassembled WGS sequence"/>
</dbReference>
<organism evidence="2 3">
    <name type="scientific">Rivibacter subsaxonicus</name>
    <dbReference type="NCBI Taxonomy" id="457575"/>
    <lineage>
        <taxon>Bacteria</taxon>
        <taxon>Pseudomonadati</taxon>
        <taxon>Pseudomonadota</taxon>
        <taxon>Betaproteobacteria</taxon>
        <taxon>Burkholderiales</taxon>
        <taxon>Rivibacter</taxon>
    </lineage>
</organism>
<dbReference type="OrthoDB" id="9787920at2"/>
<protein>
    <submittedName>
        <fullName evidence="2">Acetyltransferase (GNAT) family protein</fullName>
    </submittedName>
</protein>
<dbReference type="RefSeq" id="WP_130432099.1">
    <property type="nucleotide sequence ID" value="NZ_SHKP01000006.1"/>
</dbReference>
<gene>
    <name evidence="2" type="ORF">EV670_2265</name>
</gene>
<dbReference type="AlphaFoldDB" id="A0A4V2FTE8"/>